<organism evidence="1 2">
    <name type="scientific">Kluyvera cryocrescens</name>
    <name type="common">Kluyvera citrophila</name>
    <dbReference type="NCBI Taxonomy" id="580"/>
    <lineage>
        <taxon>Bacteria</taxon>
        <taxon>Pseudomonadati</taxon>
        <taxon>Pseudomonadota</taxon>
        <taxon>Gammaproteobacteria</taxon>
        <taxon>Enterobacterales</taxon>
        <taxon>Enterobacteriaceae</taxon>
        <taxon>Kluyvera</taxon>
    </lineage>
</organism>
<reference evidence="1 2" key="1">
    <citation type="submission" date="2019-03" db="EMBL/GenBank/DDBJ databases">
        <authorList>
            <consortium name="Pathogen Informatics"/>
        </authorList>
    </citation>
    <scope>NUCLEOTIDE SEQUENCE [LARGE SCALE GENOMIC DNA]</scope>
    <source>
        <strain evidence="1 2">NCTC12993</strain>
    </source>
</reference>
<evidence type="ECO:0000313" key="2">
    <source>
        <dbReference type="Proteomes" id="UP000401081"/>
    </source>
</evidence>
<sequence length="56" mass="6015">MTRKATIPTESPGPVKINARLHAKDLSVTVGENRTDARGNVIATASTSGKTERFFD</sequence>
<gene>
    <name evidence="1" type="ORF">NCTC12993_06944</name>
</gene>
<keyword evidence="2" id="KW-1185">Reference proteome</keyword>
<evidence type="ECO:0000313" key="1">
    <source>
        <dbReference type="EMBL" id="VFS87531.1"/>
    </source>
</evidence>
<dbReference type="EMBL" id="CAADJD010000028">
    <property type="protein sequence ID" value="VFS87531.1"/>
    <property type="molecule type" value="Genomic_DNA"/>
</dbReference>
<proteinExistence type="predicted"/>
<accession>A0A485CSN4</accession>
<dbReference type="AlphaFoldDB" id="A0A485CSN4"/>
<name>A0A485CSN4_KLUCR</name>
<protein>
    <submittedName>
        <fullName evidence="1">Uncharacterized protein</fullName>
    </submittedName>
</protein>
<dbReference type="Proteomes" id="UP000401081">
    <property type="component" value="Unassembled WGS sequence"/>
</dbReference>